<dbReference type="InterPro" id="IPR000843">
    <property type="entry name" value="HTH_LacI"/>
</dbReference>
<reference evidence="6 7" key="2">
    <citation type="submission" date="2015-01" db="EMBL/GenBank/DDBJ databases">
        <authorList>
            <consortium name="NBRP consortium"/>
            <person name="Sawabe T."/>
            <person name="Meirelles P."/>
            <person name="Feng G."/>
            <person name="Sayaka M."/>
            <person name="Hattori M."/>
            <person name="Ohkuma M."/>
        </authorList>
    </citation>
    <scope>NUCLEOTIDE SEQUENCE [LARGE SCALE GENOMIC DNA]</scope>
    <source>
        <strain evidence="7">JCM 19241</strain>
    </source>
</reference>
<dbReference type="CDD" id="cd01392">
    <property type="entry name" value="HTH_LacI"/>
    <property type="match status" value="1"/>
</dbReference>
<dbReference type="PROSITE" id="PS00356">
    <property type="entry name" value="HTH_LACI_1"/>
    <property type="match status" value="1"/>
</dbReference>
<keyword evidence="1" id="KW-0805">Transcription regulation</keyword>
<sequence length="313" mass="34607">MKNKRTSLQDIADQVGVTKMTVSRYLRDPEKVSQKTRDKIEKVITETGYIPNKAPALLSNSKSFAIGVLVPSLTNQVFADVISGIEEITEPAGYQVMLAHYGYSPEVEEKHITSLLSYQIDGLILSDFEHTERTLAMIEMAGIPTVEIMGSSKTPIHQSVGFDNKKAGYLMTKALLEKGYKHPVYLGAQLDRRTELKREGYRDAVEEFGVTPIEMLTEEGSSFSLGRELLTKTLEQHPQADSFFCTNDDIATGVVFECQHQGISIPEQIAVAGFHGLDVGQSLVPRLASVVTPRKEIGENCSKTAIAKNRKQI</sequence>
<dbReference type="SMART" id="SM00354">
    <property type="entry name" value="HTH_LACI"/>
    <property type="match status" value="1"/>
</dbReference>
<dbReference type="Pfam" id="PF00356">
    <property type="entry name" value="LacI"/>
    <property type="match status" value="1"/>
</dbReference>
<dbReference type="SUPFAM" id="SSF53822">
    <property type="entry name" value="Periplasmic binding protein-like I"/>
    <property type="match status" value="1"/>
</dbReference>
<evidence type="ECO:0000256" key="1">
    <source>
        <dbReference type="ARBA" id="ARBA00023015"/>
    </source>
</evidence>
<reference evidence="6 7" key="1">
    <citation type="submission" date="2015-01" db="EMBL/GenBank/DDBJ databases">
        <title>Vibrio sp. C94 JCM 19241 whole genome shotgun sequence.</title>
        <authorList>
            <person name="Sawabe T."/>
            <person name="Meirelles P."/>
            <person name="Feng G."/>
            <person name="Sayaka M."/>
            <person name="Hattori M."/>
            <person name="Ohkuma M."/>
        </authorList>
    </citation>
    <scope>NUCLEOTIDE SEQUENCE [LARGE SCALE GENOMIC DNA]</scope>
    <source>
        <strain evidence="7">JCM 19241</strain>
    </source>
</reference>
<comment type="caution">
    <text evidence="6">The sequence shown here is derived from an EMBL/GenBank/DDBJ whole genome shotgun (WGS) entry which is preliminary data.</text>
</comment>
<evidence type="ECO:0000259" key="5">
    <source>
        <dbReference type="PROSITE" id="PS50943"/>
    </source>
</evidence>
<gene>
    <name evidence="6" type="ORF">JCM19241_1067</name>
</gene>
<evidence type="ECO:0000256" key="3">
    <source>
        <dbReference type="ARBA" id="ARBA00023163"/>
    </source>
</evidence>
<evidence type="ECO:0000256" key="2">
    <source>
        <dbReference type="ARBA" id="ARBA00023125"/>
    </source>
</evidence>
<accession>A0A0B8QJJ1</accession>
<dbReference type="SUPFAM" id="SSF47413">
    <property type="entry name" value="lambda repressor-like DNA-binding domains"/>
    <property type="match status" value="1"/>
</dbReference>
<dbReference type="AlphaFoldDB" id="A0A0B8QJJ1"/>
<name>A0A0B8QJJ1_9VIBR</name>
<dbReference type="InterPro" id="IPR001387">
    <property type="entry name" value="Cro/C1-type_HTH"/>
</dbReference>
<dbReference type="Gene3D" id="1.10.260.40">
    <property type="entry name" value="lambda repressor-like DNA-binding domains"/>
    <property type="match status" value="1"/>
</dbReference>
<dbReference type="PANTHER" id="PTHR30146">
    <property type="entry name" value="LACI-RELATED TRANSCRIPTIONAL REPRESSOR"/>
    <property type="match status" value="1"/>
</dbReference>
<proteinExistence type="predicted"/>
<organism evidence="6 7">
    <name type="scientific">Vibrio ishigakensis</name>
    <dbReference type="NCBI Taxonomy" id="1481914"/>
    <lineage>
        <taxon>Bacteria</taxon>
        <taxon>Pseudomonadati</taxon>
        <taxon>Pseudomonadota</taxon>
        <taxon>Gammaproteobacteria</taxon>
        <taxon>Vibrionales</taxon>
        <taxon>Vibrionaceae</taxon>
        <taxon>Vibrio</taxon>
    </lineage>
</organism>
<evidence type="ECO:0000259" key="4">
    <source>
        <dbReference type="PROSITE" id="PS50932"/>
    </source>
</evidence>
<dbReference type="PANTHER" id="PTHR30146:SF2">
    <property type="entry name" value="HTH-TYPE TRANSCRIPTIONAL REGULATOR GNTR"/>
    <property type="match status" value="1"/>
</dbReference>
<feature type="domain" description="HTH cro/C1-type" evidence="5">
    <location>
        <begin position="7"/>
        <end position="50"/>
    </location>
</feature>
<dbReference type="GO" id="GO:0000976">
    <property type="term" value="F:transcription cis-regulatory region binding"/>
    <property type="evidence" value="ECO:0007669"/>
    <property type="project" value="TreeGrafter"/>
</dbReference>
<dbReference type="InterPro" id="IPR001761">
    <property type="entry name" value="Peripla_BP/Lac1_sug-bd_dom"/>
</dbReference>
<dbReference type="EMBL" id="BBSC01000003">
    <property type="protein sequence ID" value="GAM74724.1"/>
    <property type="molecule type" value="Genomic_DNA"/>
</dbReference>
<dbReference type="Pfam" id="PF00532">
    <property type="entry name" value="Peripla_BP_1"/>
    <property type="match status" value="1"/>
</dbReference>
<dbReference type="Proteomes" id="UP000031666">
    <property type="component" value="Unassembled WGS sequence"/>
</dbReference>
<dbReference type="CDD" id="cd01575">
    <property type="entry name" value="PBP1_GntR"/>
    <property type="match status" value="1"/>
</dbReference>
<dbReference type="InterPro" id="IPR028082">
    <property type="entry name" value="Peripla_BP_I"/>
</dbReference>
<protein>
    <submittedName>
        <fullName evidence="6">Gluconate utilization system gnt-I transcriptional repressor</fullName>
    </submittedName>
</protein>
<dbReference type="STRING" id="1481914.JCM19241_1067"/>
<dbReference type="GO" id="GO:0003700">
    <property type="term" value="F:DNA-binding transcription factor activity"/>
    <property type="evidence" value="ECO:0007669"/>
    <property type="project" value="TreeGrafter"/>
</dbReference>
<dbReference type="PROSITE" id="PS50932">
    <property type="entry name" value="HTH_LACI_2"/>
    <property type="match status" value="1"/>
</dbReference>
<dbReference type="PROSITE" id="PS50943">
    <property type="entry name" value="HTH_CROC1"/>
    <property type="match status" value="1"/>
</dbReference>
<dbReference type="Gene3D" id="3.40.50.2300">
    <property type="match status" value="2"/>
</dbReference>
<feature type="domain" description="HTH lacI-type" evidence="4">
    <location>
        <begin position="6"/>
        <end position="60"/>
    </location>
</feature>
<evidence type="ECO:0000313" key="6">
    <source>
        <dbReference type="EMBL" id="GAM74724.1"/>
    </source>
</evidence>
<dbReference type="InterPro" id="IPR010982">
    <property type="entry name" value="Lambda_DNA-bd_dom_sf"/>
</dbReference>
<evidence type="ECO:0000313" key="7">
    <source>
        <dbReference type="Proteomes" id="UP000031666"/>
    </source>
</evidence>
<keyword evidence="3" id="KW-0804">Transcription</keyword>
<keyword evidence="2" id="KW-0238">DNA-binding</keyword>